<keyword evidence="2" id="KW-0813">Transport</keyword>
<evidence type="ECO:0000256" key="4">
    <source>
        <dbReference type="ARBA" id="ARBA00022764"/>
    </source>
</evidence>
<dbReference type="InterPro" id="IPR001188">
    <property type="entry name" value="Sperm_putr-bd"/>
</dbReference>
<dbReference type="PANTHER" id="PTHR30222:SF17">
    <property type="entry name" value="SPERMIDINE_PUTRESCINE-BINDING PERIPLASMIC PROTEIN"/>
    <property type="match status" value="1"/>
</dbReference>
<evidence type="ECO:0000256" key="3">
    <source>
        <dbReference type="ARBA" id="ARBA00022729"/>
    </source>
</evidence>
<dbReference type="EMBL" id="FZOB01000007">
    <property type="protein sequence ID" value="SNR79563.1"/>
    <property type="molecule type" value="Genomic_DNA"/>
</dbReference>
<evidence type="ECO:0000256" key="5">
    <source>
        <dbReference type="SAM" id="SignalP"/>
    </source>
</evidence>
<evidence type="ECO:0000313" key="7">
    <source>
        <dbReference type="Proteomes" id="UP000198405"/>
    </source>
</evidence>
<dbReference type="InterPro" id="IPR006059">
    <property type="entry name" value="SBP"/>
</dbReference>
<keyword evidence="4" id="KW-0574">Periplasm</keyword>
<gene>
    <name evidence="6" type="ORF">SAMN06265340_10727</name>
</gene>
<dbReference type="SUPFAM" id="SSF53850">
    <property type="entry name" value="Periplasmic binding protein-like II"/>
    <property type="match status" value="1"/>
</dbReference>
<comment type="subcellular location">
    <subcellularLocation>
        <location evidence="1">Periplasm</location>
    </subcellularLocation>
</comment>
<dbReference type="GO" id="GO:0042597">
    <property type="term" value="C:periplasmic space"/>
    <property type="evidence" value="ECO:0007669"/>
    <property type="project" value="UniProtKB-SubCell"/>
</dbReference>
<feature type="signal peptide" evidence="5">
    <location>
        <begin position="1"/>
        <end position="24"/>
    </location>
</feature>
<feature type="chain" id="PRO_5012534290" evidence="5">
    <location>
        <begin position="25"/>
        <end position="354"/>
    </location>
</feature>
<reference evidence="7" key="1">
    <citation type="submission" date="2017-06" db="EMBL/GenBank/DDBJ databases">
        <authorList>
            <person name="Varghese N."/>
            <person name="Submissions S."/>
        </authorList>
    </citation>
    <scope>NUCLEOTIDE SEQUENCE [LARGE SCALE GENOMIC DNA]</scope>
    <source>
        <strain evidence="7">DSM 15668</strain>
    </source>
</reference>
<dbReference type="PRINTS" id="PR00909">
    <property type="entry name" value="SPERMDNBNDNG"/>
</dbReference>
<evidence type="ECO:0000313" key="6">
    <source>
        <dbReference type="EMBL" id="SNR79563.1"/>
    </source>
</evidence>
<dbReference type="RefSeq" id="WP_089323153.1">
    <property type="nucleotide sequence ID" value="NZ_FZOB01000007.1"/>
</dbReference>
<name>A0A238Z9T3_9BACT</name>
<organism evidence="6 7">
    <name type="scientific">Desulfurobacterium atlanticum</name>
    <dbReference type="NCBI Taxonomy" id="240169"/>
    <lineage>
        <taxon>Bacteria</taxon>
        <taxon>Pseudomonadati</taxon>
        <taxon>Aquificota</taxon>
        <taxon>Aquificia</taxon>
        <taxon>Desulfurobacteriales</taxon>
        <taxon>Desulfurobacteriaceae</taxon>
        <taxon>Desulfurobacterium</taxon>
    </lineage>
</organism>
<evidence type="ECO:0000256" key="2">
    <source>
        <dbReference type="ARBA" id="ARBA00022448"/>
    </source>
</evidence>
<dbReference type="Proteomes" id="UP000198405">
    <property type="component" value="Unassembled WGS sequence"/>
</dbReference>
<protein>
    <submittedName>
        <fullName evidence="6">Spermidine/putrescine transport system substrate-binding protein</fullName>
    </submittedName>
</protein>
<dbReference type="Gene3D" id="3.40.190.10">
    <property type="entry name" value="Periplasmic binding protein-like II"/>
    <property type="match status" value="2"/>
</dbReference>
<proteinExistence type="predicted"/>
<evidence type="ECO:0000256" key="1">
    <source>
        <dbReference type="ARBA" id="ARBA00004418"/>
    </source>
</evidence>
<dbReference type="AlphaFoldDB" id="A0A238Z9T3"/>
<sequence length="354" mass="40611">MKKFLCRLFSGLLTAVALVNIANAQEVLRIITWKGYIPKELQEKFEKETGIKLKITYSNNEEMLAKLRATRGGGFDLAQPSADRILFAAKKYKIYQPMDYSKIEVKNIKPTLFKATKEISGGYAVPYCFGTTGLIVNKKYAPDANDWSDLYNPKYAGHIAYRLKRPLLIGVAFAMGYNPFKLYNNIPEYKKMIDKVAQKLIETKSYVYAYWNSGDQQREFARSGKVWVETGWDGIGWNLHKENPDIDFIAPKSGALGWIDTFAIPKRSRNVEGAYKFINFMLRPENAAVFVNHERYQSASNGVEKYVKKEIKEDWQRTFDKKNLENIKWYPALPAACEKIESEALERIKAAAAR</sequence>
<dbReference type="GO" id="GO:0019808">
    <property type="term" value="F:polyamine binding"/>
    <property type="evidence" value="ECO:0007669"/>
    <property type="project" value="InterPro"/>
</dbReference>
<dbReference type="PANTHER" id="PTHR30222">
    <property type="entry name" value="SPERMIDINE/PUTRESCINE-BINDING PERIPLASMIC PROTEIN"/>
    <property type="match status" value="1"/>
</dbReference>
<keyword evidence="7" id="KW-1185">Reference proteome</keyword>
<dbReference type="OrthoDB" id="9769319at2"/>
<keyword evidence="3 5" id="KW-0732">Signal</keyword>
<dbReference type="Pfam" id="PF13416">
    <property type="entry name" value="SBP_bac_8"/>
    <property type="match status" value="1"/>
</dbReference>
<dbReference type="GO" id="GO:0015846">
    <property type="term" value="P:polyamine transport"/>
    <property type="evidence" value="ECO:0007669"/>
    <property type="project" value="InterPro"/>
</dbReference>
<accession>A0A238Z9T3</accession>